<proteinExistence type="inferred from homology"/>
<gene>
    <name evidence="6" type="primary">lgrB_1</name>
    <name evidence="6" type="ORF">PFLmoz3_04694</name>
</gene>
<dbReference type="FunFam" id="1.10.1200.10:FF:000005">
    <property type="entry name" value="Nonribosomal peptide synthetase 1"/>
    <property type="match status" value="1"/>
</dbReference>
<dbReference type="InterPro" id="IPR045851">
    <property type="entry name" value="AMP-bd_C_sf"/>
</dbReference>
<comment type="similarity">
    <text evidence="2">Belongs to the ATP-dependent AMP-binding enzyme family.</text>
</comment>
<feature type="domain" description="Carrier" evidence="5">
    <location>
        <begin position="115"/>
        <end position="189"/>
    </location>
</feature>
<dbReference type="GO" id="GO:0043041">
    <property type="term" value="P:amino acid activation for nonribosomal peptide biosynthetic process"/>
    <property type="evidence" value="ECO:0007669"/>
    <property type="project" value="TreeGrafter"/>
</dbReference>
<evidence type="ECO:0000313" key="6">
    <source>
        <dbReference type="EMBL" id="KWV85673.1"/>
    </source>
</evidence>
<dbReference type="Gene3D" id="1.10.1200.10">
    <property type="entry name" value="ACP-like"/>
    <property type="match status" value="1"/>
</dbReference>
<protein>
    <submittedName>
        <fullName evidence="6">Linear gramicidin synthase subunit B</fullName>
    </submittedName>
</protein>
<comment type="cofactor">
    <cofactor evidence="1">
        <name>pantetheine 4'-phosphate</name>
        <dbReference type="ChEBI" id="CHEBI:47942"/>
    </cofactor>
</comment>
<keyword evidence="3" id="KW-0596">Phosphopantetheine</keyword>
<keyword evidence="4" id="KW-0597">Phosphoprotein</keyword>
<dbReference type="Pfam" id="PF00550">
    <property type="entry name" value="PP-binding"/>
    <property type="match status" value="1"/>
</dbReference>
<evidence type="ECO:0000313" key="7">
    <source>
        <dbReference type="Proteomes" id="UP000061348"/>
    </source>
</evidence>
<dbReference type="AlphaFoldDB" id="A0A109LDL8"/>
<dbReference type="PROSITE" id="PS50075">
    <property type="entry name" value="CARRIER"/>
    <property type="match status" value="1"/>
</dbReference>
<dbReference type="InterPro" id="IPR009081">
    <property type="entry name" value="PP-bd_ACP"/>
</dbReference>
<dbReference type="SUPFAM" id="SSF56801">
    <property type="entry name" value="Acetyl-CoA synthetase-like"/>
    <property type="match status" value="1"/>
</dbReference>
<organism evidence="6 7">
    <name type="scientific">Pseudomonas fluorescens</name>
    <dbReference type="NCBI Taxonomy" id="294"/>
    <lineage>
        <taxon>Bacteria</taxon>
        <taxon>Pseudomonadati</taxon>
        <taxon>Pseudomonadota</taxon>
        <taxon>Gammaproteobacteria</taxon>
        <taxon>Pseudomonadales</taxon>
        <taxon>Pseudomonadaceae</taxon>
        <taxon>Pseudomonas</taxon>
    </lineage>
</organism>
<dbReference type="GO" id="GO:0031177">
    <property type="term" value="F:phosphopantetheine binding"/>
    <property type="evidence" value="ECO:0007669"/>
    <property type="project" value="TreeGrafter"/>
</dbReference>
<dbReference type="FunFam" id="3.30.300.30:FF:000010">
    <property type="entry name" value="Enterobactin synthetase component F"/>
    <property type="match status" value="1"/>
</dbReference>
<dbReference type="InterPro" id="IPR025110">
    <property type="entry name" value="AMP-bd_C"/>
</dbReference>
<dbReference type="SUPFAM" id="SSF47336">
    <property type="entry name" value="ACP-like"/>
    <property type="match status" value="1"/>
</dbReference>
<dbReference type="EMBL" id="LCYA01000125">
    <property type="protein sequence ID" value="KWV85673.1"/>
    <property type="molecule type" value="Genomic_DNA"/>
</dbReference>
<evidence type="ECO:0000256" key="2">
    <source>
        <dbReference type="ARBA" id="ARBA00006432"/>
    </source>
</evidence>
<evidence type="ECO:0000256" key="4">
    <source>
        <dbReference type="ARBA" id="ARBA00022553"/>
    </source>
</evidence>
<evidence type="ECO:0000256" key="3">
    <source>
        <dbReference type="ARBA" id="ARBA00022450"/>
    </source>
</evidence>
<dbReference type="PANTHER" id="PTHR45527">
    <property type="entry name" value="NONRIBOSOMAL PEPTIDE SYNTHETASE"/>
    <property type="match status" value="1"/>
</dbReference>
<dbReference type="GO" id="GO:0005737">
    <property type="term" value="C:cytoplasm"/>
    <property type="evidence" value="ECO:0007669"/>
    <property type="project" value="TreeGrafter"/>
</dbReference>
<dbReference type="GO" id="GO:0044550">
    <property type="term" value="P:secondary metabolite biosynthetic process"/>
    <property type="evidence" value="ECO:0007669"/>
    <property type="project" value="TreeGrafter"/>
</dbReference>
<dbReference type="PATRIC" id="fig|294.194.peg.5202"/>
<dbReference type="InterPro" id="IPR036736">
    <property type="entry name" value="ACP-like_sf"/>
</dbReference>
<reference evidence="6 7" key="1">
    <citation type="submission" date="2015-05" db="EMBL/GenBank/DDBJ databases">
        <title>A genomic and transcriptomic approach to investigate the blue pigment phenotype in Pseudomonas fluorescens.</title>
        <authorList>
            <person name="Andreani N.A."/>
            <person name="Cardazzo B."/>
        </authorList>
    </citation>
    <scope>NUCLEOTIDE SEQUENCE [LARGE SCALE GENOMIC DNA]</scope>
    <source>
        <strain evidence="6 7">Ps_22</strain>
    </source>
</reference>
<evidence type="ECO:0000259" key="5">
    <source>
        <dbReference type="PROSITE" id="PS50075"/>
    </source>
</evidence>
<dbReference type="Gene3D" id="3.30.300.30">
    <property type="match status" value="1"/>
</dbReference>
<name>A0A109LDL8_PSEFL</name>
<dbReference type="PANTHER" id="PTHR45527:SF1">
    <property type="entry name" value="FATTY ACID SYNTHASE"/>
    <property type="match status" value="1"/>
</dbReference>
<accession>A0A109LDL8</accession>
<comment type="caution">
    <text evidence="6">The sequence shown here is derived from an EMBL/GenBank/DDBJ whole genome shotgun (WGS) entry which is preliminary data.</text>
</comment>
<sequence>MPDGTLEYLGRNDDQVKIRGLRIELGEIQARLIEHPAVKDAVVVARDQRLVAYYTGASTDIESLRAQLLQHLPDFMVPALFMHLDALPLSPNGKLDRKALPAPGMDALQVREYAAPEGDTEILLAQLWAELLKVERVGRHDNFFELGGHSLLAVSLIGRLRQEGMEADVRGLFEQPTLAGYAAMTERMEIVL</sequence>
<dbReference type="Pfam" id="PF13193">
    <property type="entry name" value="AMP-binding_C"/>
    <property type="match status" value="1"/>
</dbReference>
<evidence type="ECO:0000256" key="1">
    <source>
        <dbReference type="ARBA" id="ARBA00001957"/>
    </source>
</evidence>
<dbReference type="Proteomes" id="UP000061348">
    <property type="component" value="Unassembled WGS sequence"/>
</dbReference>